<evidence type="ECO:0000256" key="1">
    <source>
        <dbReference type="SAM" id="MobiDB-lite"/>
    </source>
</evidence>
<gene>
    <name evidence="3" type="ORF">PGT21_001569</name>
</gene>
<keyword evidence="2" id="KW-0472">Membrane</keyword>
<evidence type="ECO:0000313" key="4">
    <source>
        <dbReference type="Proteomes" id="UP000324748"/>
    </source>
</evidence>
<evidence type="ECO:0000313" key="3">
    <source>
        <dbReference type="EMBL" id="KAA1064401.1"/>
    </source>
</evidence>
<name>A0A5B0LJ66_PUCGR</name>
<evidence type="ECO:0000256" key="2">
    <source>
        <dbReference type="SAM" id="Phobius"/>
    </source>
</evidence>
<dbReference type="Proteomes" id="UP000324748">
    <property type="component" value="Unassembled WGS sequence"/>
</dbReference>
<keyword evidence="2" id="KW-1133">Transmembrane helix</keyword>
<proteinExistence type="predicted"/>
<reference evidence="3 4" key="1">
    <citation type="submission" date="2019-05" db="EMBL/GenBank/DDBJ databases">
        <title>Emergence of the Ug99 lineage of the wheat stem rust pathogen through somatic hybridization.</title>
        <authorList>
            <person name="Li F."/>
            <person name="Upadhyaya N.M."/>
            <person name="Sperschneider J."/>
            <person name="Matny O."/>
            <person name="Nguyen-Phuc H."/>
            <person name="Mago R."/>
            <person name="Raley C."/>
            <person name="Miller M.E."/>
            <person name="Silverstein K.A.T."/>
            <person name="Henningsen E."/>
            <person name="Hirsch C.D."/>
            <person name="Visser B."/>
            <person name="Pretorius Z.A."/>
            <person name="Steffenson B.J."/>
            <person name="Schwessinger B."/>
            <person name="Dodds P.N."/>
            <person name="Figueroa M."/>
        </authorList>
    </citation>
    <scope>NUCLEOTIDE SEQUENCE [LARGE SCALE GENOMIC DNA]</scope>
    <source>
        <strain evidence="3">21-0</strain>
    </source>
</reference>
<sequence>MPLHYTGRGQSDSQRPAPLSDKDEFFSRETIATFGTGLNIIVGIIIPSGTSDQSWRKKKRIYVFG</sequence>
<accession>A0A5B0LJ66</accession>
<organism evidence="3 4">
    <name type="scientific">Puccinia graminis f. sp. tritici</name>
    <dbReference type="NCBI Taxonomy" id="56615"/>
    <lineage>
        <taxon>Eukaryota</taxon>
        <taxon>Fungi</taxon>
        <taxon>Dikarya</taxon>
        <taxon>Basidiomycota</taxon>
        <taxon>Pucciniomycotina</taxon>
        <taxon>Pucciniomycetes</taxon>
        <taxon>Pucciniales</taxon>
        <taxon>Pucciniaceae</taxon>
        <taxon>Puccinia</taxon>
    </lineage>
</organism>
<comment type="caution">
    <text evidence="3">The sequence shown here is derived from an EMBL/GenBank/DDBJ whole genome shotgun (WGS) entry which is preliminary data.</text>
</comment>
<dbReference type="AlphaFoldDB" id="A0A5B0LJ66"/>
<dbReference type="EMBL" id="VSWC01000197">
    <property type="protein sequence ID" value="KAA1064401.1"/>
    <property type="molecule type" value="Genomic_DNA"/>
</dbReference>
<feature type="transmembrane region" description="Helical" evidence="2">
    <location>
        <begin position="31"/>
        <end position="50"/>
    </location>
</feature>
<keyword evidence="2" id="KW-0812">Transmembrane</keyword>
<feature type="region of interest" description="Disordered" evidence="1">
    <location>
        <begin position="1"/>
        <end position="21"/>
    </location>
</feature>
<protein>
    <submittedName>
        <fullName evidence="3">Uncharacterized protein</fullName>
    </submittedName>
</protein>
<keyword evidence="4" id="KW-1185">Reference proteome</keyword>